<evidence type="ECO:0000256" key="5">
    <source>
        <dbReference type="ARBA" id="ARBA00023136"/>
    </source>
</evidence>
<keyword evidence="3 6" id="KW-0812">Transmembrane</keyword>
<evidence type="ECO:0000256" key="3">
    <source>
        <dbReference type="ARBA" id="ARBA00022692"/>
    </source>
</evidence>
<keyword evidence="9" id="KW-0378">Hydrolase</keyword>
<feature type="transmembrane region" description="Helical" evidence="6">
    <location>
        <begin position="39"/>
        <end position="60"/>
    </location>
</feature>
<evidence type="ECO:0000259" key="7">
    <source>
        <dbReference type="Pfam" id="PF00753"/>
    </source>
</evidence>
<feature type="domain" description="Metallo-beta-lactamase" evidence="7">
    <location>
        <begin position="573"/>
        <end position="661"/>
    </location>
</feature>
<dbReference type="GO" id="GO:0016787">
    <property type="term" value="F:hydrolase activity"/>
    <property type="evidence" value="ECO:0007669"/>
    <property type="project" value="UniProtKB-KW"/>
</dbReference>
<feature type="transmembrane region" description="Helical" evidence="6">
    <location>
        <begin position="446"/>
        <end position="464"/>
    </location>
</feature>
<dbReference type="Proteomes" id="UP000523139">
    <property type="component" value="Unassembled WGS sequence"/>
</dbReference>
<feature type="transmembrane region" description="Helical" evidence="6">
    <location>
        <begin position="12"/>
        <end position="33"/>
    </location>
</feature>
<protein>
    <submittedName>
        <fullName evidence="9">MBL fold metallo-hydrolase</fullName>
    </submittedName>
</protein>
<comment type="caution">
    <text evidence="9">The sequence shown here is derived from an EMBL/GenBank/DDBJ whole genome shotgun (WGS) entry which is preliminary data.</text>
</comment>
<evidence type="ECO:0000256" key="6">
    <source>
        <dbReference type="SAM" id="Phobius"/>
    </source>
</evidence>
<feature type="transmembrane region" description="Helical" evidence="6">
    <location>
        <begin position="309"/>
        <end position="326"/>
    </location>
</feature>
<dbReference type="AlphaFoldDB" id="A0A7X8YEF8"/>
<dbReference type="EMBL" id="JABAHY010000007">
    <property type="protein sequence ID" value="NLS10177.1"/>
    <property type="molecule type" value="Genomic_DNA"/>
</dbReference>
<name>A0A7X8YEF8_9MICC</name>
<feature type="transmembrane region" description="Helical" evidence="6">
    <location>
        <begin position="379"/>
        <end position="399"/>
    </location>
</feature>
<evidence type="ECO:0000256" key="2">
    <source>
        <dbReference type="ARBA" id="ARBA00022475"/>
    </source>
</evidence>
<keyword evidence="2" id="KW-1003">Cell membrane</keyword>
<dbReference type="NCBIfam" id="TIGR00360">
    <property type="entry name" value="ComEC_N-term"/>
    <property type="match status" value="1"/>
</dbReference>
<evidence type="ECO:0000313" key="10">
    <source>
        <dbReference type="Proteomes" id="UP000523139"/>
    </source>
</evidence>
<dbReference type="RefSeq" id="WP_168887651.1">
    <property type="nucleotide sequence ID" value="NZ_JABAHY010000007.1"/>
</dbReference>
<comment type="subcellular location">
    <subcellularLocation>
        <location evidence="1">Cell membrane</location>
        <topology evidence="1">Multi-pass membrane protein</topology>
    </subcellularLocation>
</comment>
<feature type="transmembrane region" description="Helical" evidence="6">
    <location>
        <begin position="536"/>
        <end position="559"/>
    </location>
</feature>
<keyword evidence="5 6" id="KW-0472">Membrane</keyword>
<accession>A0A7X8YEF8</accession>
<feature type="transmembrane region" description="Helical" evidence="6">
    <location>
        <begin position="471"/>
        <end position="491"/>
    </location>
</feature>
<dbReference type="GO" id="GO:0005886">
    <property type="term" value="C:plasma membrane"/>
    <property type="evidence" value="ECO:0007669"/>
    <property type="project" value="UniProtKB-SubCell"/>
</dbReference>
<dbReference type="InterPro" id="IPR052159">
    <property type="entry name" value="Competence_DNA_uptake"/>
</dbReference>
<dbReference type="PANTHER" id="PTHR30619:SF1">
    <property type="entry name" value="RECOMBINATION PROTEIN 2"/>
    <property type="match status" value="1"/>
</dbReference>
<dbReference type="PANTHER" id="PTHR30619">
    <property type="entry name" value="DNA INTERNALIZATION/COMPETENCE PROTEIN COMEC/REC2"/>
    <property type="match status" value="1"/>
</dbReference>
<feature type="transmembrane region" description="Helical" evidence="6">
    <location>
        <begin position="406"/>
        <end position="426"/>
    </location>
</feature>
<keyword evidence="4 6" id="KW-1133">Transmembrane helix</keyword>
<organism evidence="9 10">
    <name type="scientific">Nesterenkonia sedimenti</name>
    <dbReference type="NCBI Taxonomy" id="1463632"/>
    <lineage>
        <taxon>Bacteria</taxon>
        <taxon>Bacillati</taxon>
        <taxon>Actinomycetota</taxon>
        <taxon>Actinomycetes</taxon>
        <taxon>Micrococcales</taxon>
        <taxon>Micrococcaceae</taxon>
        <taxon>Nesterenkonia</taxon>
    </lineage>
</organism>
<feature type="transmembrane region" description="Helical" evidence="6">
    <location>
        <begin position="72"/>
        <end position="91"/>
    </location>
</feature>
<sequence length="834" mass="87238">MSRSIKEAQPLDLRLLPAVLVLWPAAFFGVGLTVTALRVTATVLVLAAALGIGCWLLTSARRRLRGISVRSLLAHSVLCAGVAAAVLLTVANTKDGWVQSGWADAVASDVPVEVTLRITGDAQPLQSRGFDGTDQVRLPVRVLSYRSPGGETFTAVGAEAVAILPAQNHASAGSESTTAAQAPLEAGSRYRGLMQAGQTASTDRVTAVLRPFGSEGIPRQLEPDLWSEVMDRFNGLRQATAEQSQHTLGEAPALLPGVILGDRSGQGAELTDAMRISGLTHMTVVSGTHCALVMGALLGLMRITGVPRWWIPPVLLAGLATFVMLVQPAPSVIRAAVMGGIGALAVFAGRGRTSSALLCLCVVLLLLYDPWFAREAAFQLSVAATAGIVLVGARLNLYFQRWLPGFIAAPLALASSAQLFVTPVLLPLAEGITLYSIPANILAGPLLPLVTVPGTAAAVISTALPWVSQALLWLAGFPAAAIALIGHSAAALPQALAPWPQGVLGWVLAGIYTAAAVLICRAVITGSLGGRGQRLLLSCTAGGLIAVVVPGQMLMAGILGRGLPEDWRLALCDVGQGHMLVIRTAEQSGIVVDAGQEPAEAQRCLNQLAVEQVQILMITHDHADHYGGTPGVLAAADVETVLYSASAGWAPSEALEFEELPELRAEVGQEGIHEGQYPLSWEIWAAADWYPNPNDNSLVVSFDLWDAKTPVGAVGSANNPLRLLAMGDLEEEVTGLMITRDALPAEVDVLKVSHHGAANGGTEILERTQPTVALIGVGEDNTYGHPAAEILESLEALGAGVYRTDLHGTVVFSLAAEGGELTPRRLPRTKRRAA</sequence>
<feature type="domain" description="ComEC/Rec2-related protein" evidence="8">
    <location>
        <begin position="259"/>
        <end position="520"/>
    </location>
</feature>
<keyword evidence="10" id="KW-1185">Reference proteome</keyword>
<feature type="transmembrane region" description="Helical" evidence="6">
    <location>
        <begin position="503"/>
        <end position="524"/>
    </location>
</feature>
<evidence type="ECO:0000256" key="4">
    <source>
        <dbReference type="ARBA" id="ARBA00022989"/>
    </source>
</evidence>
<evidence type="ECO:0000313" key="9">
    <source>
        <dbReference type="EMBL" id="NLS10177.1"/>
    </source>
</evidence>
<dbReference type="Gene3D" id="3.60.15.10">
    <property type="entry name" value="Ribonuclease Z/Hydroxyacylglutathione hydrolase-like"/>
    <property type="match status" value="1"/>
</dbReference>
<evidence type="ECO:0000256" key="1">
    <source>
        <dbReference type="ARBA" id="ARBA00004651"/>
    </source>
</evidence>
<reference evidence="9 10" key="1">
    <citation type="submission" date="2020-04" db="EMBL/GenBank/DDBJ databases">
        <title>Nesterenkonia sp. nov., isolated from marine sediment.</title>
        <authorList>
            <person name="Zhang G."/>
        </authorList>
    </citation>
    <scope>NUCLEOTIDE SEQUENCE [LARGE SCALE GENOMIC DNA]</scope>
    <source>
        <strain evidence="9 10">MY13</strain>
    </source>
</reference>
<feature type="transmembrane region" description="Helical" evidence="6">
    <location>
        <begin position="279"/>
        <end position="300"/>
    </location>
</feature>
<dbReference type="InterPro" id="IPR036866">
    <property type="entry name" value="RibonucZ/Hydroxyglut_hydro"/>
</dbReference>
<dbReference type="InterPro" id="IPR004477">
    <property type="entry name" value="ComEC_N"/>
</dbReference>
<dbReference type="SUPFAM" id="SSF56281">
    <property type="entry name" value="Metallo-hydrolase/oxidoreductase"/>
    <property type="match status" value="1"/>
</dbReference>
<dbReference type="InterPro" id="IPR001279">
    <property type="entry name" value="Metallo-B-lactamas"/>
</dbReference>
<gene>
    <name evidence="9" type="ORF">HGQ17_09225</name>
</gene>
<evidence type="ECO:0000259" key="8">
    <source>
        <dbReference type="Pfam" id="PF03772"/>
    </source>
</evidence>
<feature type="transmembrane region" description="Helical" evidence="6">
    <location>
        <begin position="356"/>
        <end position="373"/>
    </location>
</feature>
<dbReference type="Pfam" id="PF00753">
    <property type="entry name" value="Lactamase_B"/>
    <property type="match status" value="1"/>
</dbReference>
<proteinExistence type="predicted"/>
<feature type="transmembrane region" description="Helical" evidence="6">
    <location>
        <begin position="332"/>
        <end position="349"/>
    </location>
</feature>
<dbReference type="Pfam" id="PF03772">
    <property type="entry name" value="Competence"/>
    <property type="match status" value="1"/>
</dbReference>